<name>A0ABU5ZG88_9BACL</name>
<feature type="region of interest" description="Disordered" evidence="1">
    <location>
        <begin position="36"/>
        <end position="71"/>
    </location>
</feature>
<sequence length="167" mass="17987">MAAKKWPKWLIGLSSVVSFTGFLYLSQSHSDAGVLAKAENPADNSSADSRLTANGDTEIHGPANSAPDNQSTGKLFVHTRAEFQQIAGMLPEAKSEREQLLEKLDWDPAPNELTAAVPESTGIKIVPVPKPAHTQAAVRTAPQKTTSVTARTTAQVQTKSDRRTRRS</sequence>
<comment type="caution">
    <text evidence="2">The sequence shown here is derived from an EMBL/GenBank/DDBJ whole genome shotgun (WGS) entry which is preliminary data.</text>
</comment>
<evidence type="ECO:0000313" key="2">
    <source>
        <dbReference type="EMBL" id="MEB3101518.1"/>
    </source>
</evidence>
<accession>A0ABU5ZG88</accession>
<protein>
    <submittedName>
        <fullName evidence="2">Uncharacterized protein</fullName>
    </submittedName>
</protein>
<evidence type="ECO:0000313" key="3">
    <source>
        <dbReference type="Proteomes" id="UP001310386"/>
    </source>
</evidence>
<proteinExistence type="predicted"/>
<dbReference type="EMBL" id="JAYJLD010000008">
    <property type="protein sequence ID" value="MEB3101518.1"/>
    <property type="molecule type" value="Genomic_DNA"/>
</dbReference>
<reference evidence="2" key="1">
    <citation type="submission" date="2023-12" db="EMBL/GenBank/DDBJ databases">
        <title>Fervidustalea candida gen. nov., sp. nov., a novel member of the family Paenibacillaceae isolated from a geothermal area.</title>
        <authorList>
            <person name="Li W.-J."/>
            <person name="Jiao J.-Y."/>
            <person name="Chen Y."/>
        </authorList>
    </citation>
    <scope>NUCLEOTIDE SEQUENCE</scope>
    <source>
        <strain evidence="2">SYSU GA230002</strain>
    </source>
</reference>
<dbReference type="Proteomes" id="UP001310386">
    <property type="component" value="Unassembled WGS sequence"/>
</dbReference>
<feature type="compositionally biased region" description="Polar residues" evidence="1">
    <location>
        <begin position="42"/>
        <end position="55"/>
    </location>
</feature>
<keyword evidence="3" id="KW-1185">Reference proteome</keyword>
<feature type="compositionally biased region" description="Polar residues" evidence="1">
    <location>
        <begin position="142"/>
        <end position="158"/>
    </location>
</feature>
<gene>
    <name evidence="2" type="ORF">VF724_07560</name>
</gene>
<organism evidence="2 3">
    <name type="scientific">Ferviditalea candida</name>
    <dbReference type="NCBI Taxonomy" id="3108399"/>
    <lineage>
        <taxon>Bacteria</taxon>
        <taxon>Bacillati</taxon>
        <taxon>Bacillota</taxon>
        <taxon>Bacilli</taxon>
        <taxon>Bacillales</taxon>
        <taxon>Paenibacillaceae</taxon>
        <taxon>Ferviditalea</taxon>
    </lineage>
</organism>
<evidence type="ECO:0000256" key="1">
    <source>
        <dbReference type="SAM" id="MobiDB-lite"/>
    </source>
</evidence>
<dbReference type="RefSeq" id="WP_371753636.1">
    <property type="nucleotide sequence ID" value="NZ_JAYJLD010000008.1"/>
</dbReference>
<feature type="region of interest" description="Disordered" evidence="1">
    <location>
        <begin position="134"/>
        <end position="167"/>
    </location>
</feature>